<dbReference type="RefSeq" id="WP_091044712.1">
    <property type="nucleotide sequence ID" value="NZ_FMCV01000006.1"/>
</dbReference>
<dbReference type="Gene3D" id="1.20.1290.10">
    <property type="entry name" value="AhpD-like"/>
    <property type="match status" value="2"/>
</dbReference>
<dbReference type="EMBL" id="FMCV01000006">
    <property type="protein sequence ID" value="SCF03888.1"/>
    <property type="molecule type" value="Genomic_DNA"/>
</dbReference>
<organism evidence="2 3">
    <name type="scientific">Micromonospora marina</name>
    <dbReference type="NCBI Taxonomy" id="307120"/>
    <lineage>
        <taxon>Bacteria</taxon>
        <taxon>Bacillati</taxon>
        <taxon>Actinomycetota</taxon>
        <taxon>Actinomycetes</taxon>
        <taxon>Micromonosporales</taxon>
        <taxon>Micromonosporaceae</taxon>
        <taxon>Micromonospora</taxon>
    </lineage>
</organism>
<feature type="domain" description="Carboxymuconolactone decarboxylase-like" evidence="1">
    <location>
        <begin position="29"/>
        <end position="111"/>
    </location>
</feature>
<accession>A0A1C4X614</accession>
<dbReference type="AlphaFoldDB" id="A0A1C4X614"/>
<protein>
    <submittedName>
        <fullName evidence="2">Uncharacterized conserved protein YurZ, alkylhydroperoxidase/carboxymuconolactone decarboxylase family</fullName>
    </submittedName>
</protein>
<feature type="domain" description="Carboxymuconolactone decarboxylase-like" evidence="1">
    <location>
        <begin position="117"/>
        <end position="191"/>
    </location>
</feature>
<gene>
    <name evidence="2" type="ORF">GA0070215_106165</name>
</gene>
<keyword evidence="2" id="KW-0575">Peroxidase</keyword>
<evidence type="ECO:0000313" key="3">
    <source>
        <dbReference type="Proteomes" id="UP000198551"/>
    </source>
</evidence>
<dbReference type="Proteomes" id="UP000198551">
    <property type="component" value="Unassembled WGS sequence"/>
</dbReference>
<sequence length="220" mass="24311">MSEPGQLAAIRAERGYLLSYHEVYARTEPGFLDAYTRLYRRFTLDERHLPARERELVWVGLLVADEEAVGSLHVERGYAAGLTTDEMAQATAVAGAAAAWRPIFFAARAWAATLPMDGFTRYHALLAAAAPDLSDRETDLIAVVVHAVHQQEEAFLHHLDRLYAAGVRERDVAEAISYLLLPRGANALLWATDQWLSAVESGRVTPTGELAGVNTRTRRS</sequence>
<evidence type="ECO:0000313" key="2">
    <source>
        <dbReference type="EMBL" id="SCF03888.1"/>
    </source>
</evidence>
<dbReference type="GO" id="GO:0051920">
    <property type="term" value="F:peroxiredoxin activity"/>
    <property type="evidence" value="ECO:0007669"/>
    <property type="project" value="InterPro"/>
</dbReference>
<proteinExistence type="predicted"/>
<keyword evidence="3" id="KW-1185">Reference proteome</keyword>
<dbReference type="SUPFAM" id="SSF69118">
    <property type="entry name" value="AhpD-like"/>
    <property type="match status" value="2"/>
</dbReference>
<dbReference type="Pfam" id="PF02627">
    <property type="entry name" value="CMD"/>
    <property type="match status" value="2"/>
</dbReference>
<evidence type="ECO:0000259" key="1">
    <source>
        <dbReference type="Pfam" id="PF02627"/>
    </source>
</evidence>
<dbReference type="InterPro" id="IPR003779">
    <property type="entry name" value="CMD-like"/>
</dbReference>
<dbReference type="PANTHER" id="PTHR33930:SF2">
    <property type="entry name" value="BLR3452 PROTEIN"/>
    <property type="match status" value="1"/>
</dbReference>
<name>A0A1C4X614_9ACTN</name>
<keyword evidence="2" id="KW-0560">Oxidoreductase</keyword>
<dbReference type="InterPro" id="IPR029032">
    <property type="entry name" value="AhpD-like"/>
</dbReference>
<dbReference type="PANTHER" id="PTHR33930">
    <property type="entry name" value="ALKYL HYDROPEROXIDE REDUCTASE AHPD"/>
    <property type="match status" value="1"/>
</dbReference>
<reference evidence="3" key="1">
    <citation type="submission" date="2016-06" db="EMBL/GenBank/DDBJ databases">
        <authorList>
            <person name="Varghese N."/>
        </authorList>
    </citation>
    <scope>NUCLEOTIDE SEQUENCE [LARGE SCALE GENOMIC DNA]</scope>
    <source>
        <strain evidence="3">DSM 45555</strain>
    </source>
</reference>